<protein>
    <submittedName>
        <fullName evidence="7">Uncharacterized protein LOC130499568</fullName>
    </submittedName>
</protein>
<evidence type="ECO:0000259" key="5">
    <source>
        <dbReference type="PROSITE" id="PS50600"/>
    </source>
</evidence>
<dbReference type="OrthoDB" id="1081191at2759"/>
<feature type="region of interest" description="Disordered" evidence="4">
    <location>
        <begin position="352"/>
        <end position="592"/>
    </location>
</feature>
<dbReference type="KEGG" id="rsz:130499568"/>
<feature type="compositionally biased region" description="Polar residues" evidence="4">
    <location>
        <begin position="527"/>
        <end position="557"/>
    </location>
</feature>
<feature type="domain" description="Ubiquitin-like protease family profile" evidence="5">
    <location>
        <begin position="628"/>
        <end position="848"/>
    </location>
</feature>
<comment type="similarity">
    <text evidence="1">Belongs to the peptidase C48 family.</text>
</comment>
<dbReference type="InterPro" id="IPR038765">
    <property type="entry name" value="Papain-like_cys_pep_sf"/>
</dbReference>
<evidence type="ECO:0000256" key="1">
    <source>
        <dbReference type="ARBA" id="ARBA00005234"/>
    </source>
</evidence>
<evidence type="ECO:0000313" key="6">
    <source>
        <dbReference type="Proteomes" id="UP000504610"/>
    </source>
</evidence>
<feature type="compositionally biased region" description="Polar residues" evidence="4">
    <location>
        <begin position="431"/>
        <end position="448"/>
    </location>
</feature>
<keyword evidence="6" id="KW-1185">Reference proteome</keyword>
<dbReference type="PANTHER" id="PTHR48449:SF1">
    <property type="entry name" value="DUF1985 DOMAIN-CONTAINING PROTEIN"/>
    <property type="match status" value="1"/>
</dbReference>
<gene>
    <name evidence="7" type="primary">LOC130499568</name>
</gene>
<evidence type="ECO:0000256" key="2">
    <source>
        <dbReference type="ARBA" id="ARBA00022670"/>
    </source>
</evidence>
<organism evidence="6 7">
    <name type="scientific">Raphanus sativus</name>
    <name type="common">Radish</name>
    <name type="synonym">Raphanus raphanistrum var. sativus</name>
    <dbReference type="NCBI Taxonomy" id="3726"/>
    <lineage>
        <taxon>Eukaryota</taxon>
        <taxon>Viridiplantae</taxon>
        <taxon>Streptophyta</taxon>
        <taxon>Embryophyta</taxon>
        <taxon>Tracheophyta</taxon>
        <taxon>Spermatophyta</taxon>
        <taxon>Magnoliopsida</taxon>
        <taxon>eudicotyledons</taxon>
        <taxon>Gunneridae</taxon>
        <taxon>Pentapetalae</taxon>
        <taxon>rosids</taxon>
        <taxon>malvids</taxon>
        <taxon>Brassicales</taxon>
        <taxon>Brassicaceae</taxon>
        <taxon>Brassiceae</taxon>
        <taxon>Raphanus</taxon>
    </lineage>
</organism>
<dbReference type="GeneID" id="130499568"/>
<keyword evidence="2" id="KW-0645">Protease</keyword>
<feature type="compositionally biased region" description="Low complexity" evidence="4">
    <location>
        <begin position="459"/>
        <end position="487"/>
    </location>
</feature>
<reference evidence="7" key="2">
    <citation type="submission" date="2025-08" db="UniProtKB">
        <authorList>
            <consortium name="RefSeq"/>
        </authorList>
    </citation>
    <scope>IDENTIFICATION</scope>
    <source>
        <tissue evidence="7">Leaf</tissue>
    </source>
</reference>
<evidence type="ECO:0000313" key="7">
    <source>
        <dbReference type="RefSeq" id="XP_056849734.1"/>
    </source>
</evidence>
<dbReference type="PANTHER" id="PTHR48449">
    <property type="entry name" value="DUF1985 DOMAIN-CONTAINING PROTEIN"/>
    <property type="match status" value="1"/>
</dbReference>
<dbReference type="InterPro" id="IPR015410">
    <property type="entry name" value="DUF1985"/>
</dbReference>
<sequence>MDIPKLPRRLYTLGEEPEAHNSISYHTDNKKLHTALREALTDAEFEELKESRLGVFIKFKEQGFGWASRLVHYLLSLKLDIKKKYEMWCLVGPEPARFSLLEFENITGLNCEYIEDLETPECEVTPKMVSFWGMMGVHLEAGPTTDQIIAALKRCGDWSKEDRKRLAYLSIFTGFIEGRKFSTATRATLARLVMDLERFENYPWGRVAFKVLMDSLWNKDITGCYTVDGFIQVLQVWAYTAIPGLGASIGSPRENSSLPPPPPILAYDGSRGRRLMKAAILSQTRVINFVEKDISEMWPKWDSEVEDVPAENIIKVMYDRRPWKWTMDCWEVTGTKTKFVTPSKRAKEMVVVEVEEEEEDNQRPRKKARKEAPKEARKEAPKEAREEAPQAKETGVSNKQPTPQAKETGVSNKQPTPTPQTQPTPQKDQNRGSNKQPTPQAKETGVSNKQPTPTPQTQPTPQKAKPTPQKAKPTPQKKQPSPQTKQPSPLPKERLLPEDTADEAISVYKILPEDKADGVTSKEIVPLTSTDQPSFASNDQQPSFASNDQQPSFASTDPSVPVSEPSLVVLDKTAPTASVRARSERTKKPAPTQISPYTAERKKLLRVGKYNPFPSLNSRKLKELADWLKTDPDYYTKLEDKPRTSPTWWYHKLRTPKAWLEDVHMDAWMNVLRQRYQENPQAFRSERMCFLDHNFSHSWRDQYLFFKASAPDHKGLGRMLPSGAALFYDGSMPSFCQSNKKWGEDIDDIYAPVNLNNKHWVAIWISIPKRHIVVWDSIPSSSVPEAWDEIMEPFLEMVPYMLAECAATEEERVKYGLERYTYERLLKDVPTANNGDCGVYTLKYIECHALGVPFSAKDFARSNAKTMRDNMAVVIWTELVDQHLKDNEDGGMFVGMYD</sequence>
<dbReference type="PROSITE" id="PS50600">
    <property type="entry name" value="ULP_PROTEASE"/>
    <property type="match status" value="1"/>
</dbReference>
<accession>A0A9W3CE14</accession>
<evidence type="ECO:0000256" key="4">
    <source>
        <dbReference type="SAM" id="MobiDB-lite"/>
    </source>
</evidence>
<feature type="compositionally biased region" description="Basic and acidic residues" evidence="4">
    <location>
        <begin position="370"/>
        <end position="390"/>
    </location>
</feature>
<dbReference type="Gene3D" id="3.40.395.10">
    <property type="entry name" value="Adenoviral Proteinase, Chain A"/>
    <property type="match status" value="1"/>
</dbReference>
<dbReference type="InterPro" id="IPR003653">
    <property type="entry name" value="Peptidase_C48_C"/>
</dbReference>
<dbReference type="GO" id="GO:0006508">
    <property type="term" value="P:proteolysis"/>
    <property type="evidence" value="ECO:0007669"/>
    <property type="project" value="UniProtKB-KW"/>
</dbReference>
<dbReference type="Pfam" id="PF02902">
    <property type="entry name" value="Peptidase_C48"/>
    <property type="match status" value="1"/>
</dbReference>
<dbReference type="GO" id="GO:0008234">
    <property type="term" value="F:cysteine-type peptidase activity"/>
    <property type="evidence" value="ECO:0007669"/>
    <property type="project" value="InterPro"/>
</dbReference>
<dbReference type="Pfam" id="PF09331">
    <property type="entry name" value="DUF1985"/>
    <property type="match status" value="1"/>
</dbReference>
<feature type="compositionally biased region" description="Low complexity" evidence="4">
    <location>
        <begin position="558"/>
        <end position="570"/>
    </location>
</feature>
<dbReference type="AlphaFoldDB" id="A0A9W3CE14"/>
<reference evidence="6" key="1">
    <citation type="journal article" date="2019" name="Database">
        <title>The radish genome database (RadishGD): an integrated information resource for radish genomics.</title>
        <authorList>
            <person name="Yu H.J."/>
            <person name="Baek S."/>
            <person name="Lee Y.J."/>
            <person name="Cho A."/>
            <person name="Mun J.H."/>
        </authorList>
    </citation>
    <scope>NUCLEOTIDE SEQUENCE [LARGE SCALE GENOMIC DNA]</scope>
    <source>
        <strain evidence="6">cv. WK10039</strain>
    </source>
</reference>
<feature type="compositionally biased region" description="Polar residues" evidence="4">
    <location>
        <begin position="395"/>
        <end position="413"/>
    </location>
</feature>
<proteinExistence type="inferred from homology"/>
<dbReference type="RefSeq" id="XP_056849734.1">
    <property type="nucleotide sequence ID" value="XM_056993754.1"/>
</dbReference>
<evidence type="ECO:0000256" key="3">
    <source>
        <dbReference type="ARBA" id="ARBA00022801"/>
    </source>
</evidence>
<dbReference type="SUPFAM" id="SSF54001">
    <property type="entry name" value="Cysteine proteinases"/>
    <property type="match status" value="1"/>
</dbReference>
<dbReference type="Proteomes" id="UP000504610">
    <property type="component" value="Chromosome 9"/>
</dbReference>
<name>A0A9W3CE14_RAPSA</name>
<keyword evidence="3" id="KW-0378">Hydrolase</keyword>